<protein>
    <submittedName>
        <fullName evidence="1">DUF559 domain-containing protein</fullName>
    </submittedName>
</protein>
<accession>A0ABP6ZAA8</accession>
<proteinExistence type="predicted"/>
<dbReference type="EMBL" id="BAABAB010000001">
    <property type="protein sequence ID" value="GAA3602261.1"/>
    <property type="molecule type" value="Genomic_DNA"/>
</dbReference>
<organism evidence="1 2">
    <name type="scientific">Microlunatus ginsengisoli</name>
    <dbReference type="NCBI Taxonomy" id="363863"/>
    <lineage>
        <taxon>Bacteria</taxon>
        <taxon>Bacillati</taxon>
        <taxon>Actinomycetota</taxon>
        <taxon>Actinomycetes</taxon>
        <taxon>Propionibacteriales</taxon>
        <taxon>Propionibacteriaceae</taxon>
        <taxon>Microlunatus</taxon>
    </lineage>
</organism>
<gene>
    <name evidence="1" type="ORF">GCM10022236_00070</name>
</gene>
<dbReference type="Proteomes" id="UP001501490">
    <property type="component" value="Unassembled WGS sequence"/>
</dbReference>
<comment type="caution">
    <text evidence="1">The sequence shown here is derived from an EMBL/GenBank/DDBJ whole genome shotgun (WGS) entry which is preliminary data.</text>
</comment>
<sequence length="309" mass="34655">MTLSLDETPRIVTGSLRRAGWDKLGRGLYAAGDRTLAEELAAWSRVLGTTAAFTHLTATELRGWWLPAPIPHPVFVATSLREHHRRPGLFACRHPHPGPIELLDGLRVTTAAETLLACARDLGLLDVVVLGDSALRLRQCTIAELRLVAARRRRGAPLLRTAIPLLDARSESPWESVMRVLHRAAGVDVVPQREIHTDAGAFVARGDLWLVGTKRIHEYDGEIHRAPDVHRSDLERDRRIVRAGWQRLGFTSRDLLHDGASIISDADRLLGRYWDPCRLDAWNDLVANSLFGRTGRSRAYRNWRRTEAS</sequence>
<keyword evidence="2" id="KW-1185">Reference proteome</keyword>
<evidence type="ECO:0000313" key="1">
    <source>
        <dbReference type="EMBL" id="GAA3602261.1"/>
    </source>
</evidence>
<evidence type="ECO:0000313" key="2">
    <source>
        <dbReference type="Proteomes" id="UP001501490"/>
    </source>
</evidence>
<name>A0ABP6ZAA8_9ACTN</name>
<dbReference type="RefSeq" id="WP_344801013.1">
    <property type="nucleotide sequence ID" value="NZ_BAABAB010000001.1"/>
</dbReference>
<reference evidence="2" key="1">
    <citation type="journal article" date="2019" name="Int. J. Syst. Evol. Microbiol.">
        <title>The Global Catalogue of Microorganisms (GCM) 10K type strain sequencing project: providing services to taxonomists for standard genome sequencing and annotation.</title>
        <authorList>
            <consortium name="The Broad Institute Genomics Platform"/>
            <consortium name="The Broad Institute Genome Sequencing Center for Infectious Disease"/>
            <person name="Wu L."/>
            <person name="Ma J."/>
        </authorList>
    </citation>
    <scope>NUCLEOTIDE SEQUENCE [LARGE SCALE GENOMIC DNA]</scope>
    <source>
        <strain evidence="2">JCM 16929</strain>
    </source>
</reference>